<evidence type="ECO:0000256" key="3">
    <source>
        <dbReference type="ARBA" id="ARBA00022475"/>
    </source>
</evidence>
<evidence type="ECO:0000256" key="5">
    <source>
        <dbReference type="ARBA" id="ARBA00022840"/>
    </source>
</evidence>
<dbReference type="GO" id="GO:0016887">
    <property type="term" value="F:ATP hydrolysis activity"/>
    <property type="evidence" value="ECO:0007669"/>
    <property type="project" value="InterPro"/>
</dbReference>
<dbReference type="CDD" id="cd03258">
    <property type="entry name" value="ABC_MetN_methionine_transporter"/>
    <property type="match status" value="1"/>
</dbReference>
<dbReference type="Gene3D" id="3.40.50.300">
    <property type="entry name" value="P-loop containing nucleotide triphosphate hydrolases"/>
    <property type="match status" value="1"/>
</dbReference>
<dbReference type="GO" id="GO:0005886">
    <property type="term" value="C:plasma membrane"/>
    <property type="evidence" value="ECO:0007669"/>
    <property type="project" value="UniProtKB-ARBA"/>
</dbReference>
<evidence type="ECO:0000259" key="9">
    <source>
        <dbReference type="PROSITE" id="PS50893"/>
    </source>
</evidence>
<dbReference type="FunFam" id="3.40.50.300:FF:000056">
    <property type="entry name" value="Cell division ATP-binding protein FtsE"/>
    <property type="match status" value="1"/>
</dbReference>
<evidence type="ECO:0000256" key="8">
    <source>
        <dbReference type="ARBA" id="ARBA00023136"/>
    </source>
</evidence>
<evidence type="ECO:0000256" key="2">
    <source>
        <dbReference type="ARBA" id="ARBA00022448"/>
    </source>
</evidence>
<dbReference type="STRING" id="699246.HMPREF0868_1459"/>
<sequence>MVKLNQTAHTEFKNDMTRLPMNENLQTNITRCSESEPMIKIAGLTKIYRVGDRVFKAVDDVSLSVNRSEIFGIIGLSGAGKSTLIRCINRLEEPDEGQILVDGVNITACNRHELYEQRRDIGMIFQNFNLFQQKNVFENIAYPLRIAGRNKAEIKERVEELLDFVMLREKKFAYPTSLSGGQKQRVAIARAIATNPKVLLSDESTSALDPASTAQILDLLRKTVDVYGTSVVLITHQMEVAKDICDRIAVMENGKIIEENDVETLFRRPKTRLAQNLIKTVAVTTEEAPINASDYEGSVYRLSYDEKGAGTPVLSRCIVDCKVDINIIAGNISKVTNTSVGYLYVEILGERQNTEQAVKYLRDRGVVVQEVQHELG</sequence>
<dbReference type="InterPro" id="IPR027417">
    <property type="entry name" value="P-loop_NTPase"/>
</dbReference>
<keyword evidence="2" id="KW-0813">Transport</keyword>
<evidence type="ECO:0000313" key="10">
    <source>
        <dbReference type="EMBL" id="ADC91360.2"/>
    </source>
</evidence>
<dbReference type="GO" id="GO:0006865">
    <property type="term" value="P:amino acid transport"/>
    <property type="evidence" value="ECO:0007669"/>
    <property type="project" value="UniProtKB-KW"/>
</dbReference>
<dbReference type="InterPro" id="IPR017871">
    <property type="entry name" value="ABC_transporter-like_CS"/>
</dbReference>
<keyword evidence="8" id="KW-0472">Membrane</keyword>
<dbReference type="InterPro" id="IPR003593">
    <property type="entry name" value="AAA+_ATPase"/>
</dbReference>
<dbReference type="Gene3D" id="3.30.70.260">
    <property type="match status" value="1"/>
</dbReference>
<dbReference type="Pfam" id="PF00005">
    <property type="entry name" value="ABC_tran"/>
    <property type="match status" value="1"/>
</dbReference>
<dbReference type="SMART" id="SM00382">
    <property type="entry name" value="AAA"/>
    <property type="match status" value="1"/>
</dbReference>
<accession>D3QZ29</accession>
<keyword evidence="6" id="KW-1278">Translocase</keyword>
<dbReference type="InterPro" id="IPR018449">
    <property type="entry name" value="NIL_domain"/>
</dbReference>
<evidence type="ECO:0000256" key="1">
    <source>
        <dbReference type="ARBA" id="ARBA00005417"/>
    </source>
</evidence>
<dbReference type="InterPro" id="IPR045865">
    <property type="entry name" value="ACT-like_dom_sf"/>
</dbReference>
<dbReference type="KEGG" id="clo:HMPREF0868_1459"/>
<dbReference type="InterPro" id="IPR003439">
    <property type="entry name" value="ABC_transporter-like_ATP-bd"/>
</dbReference>
<keyword evidence="3" id="KW-1003">Cell membrane</keyword>
<dbReference type="InterPro" id="IPR050086">
    <property type="entry name" value="MetN_ABC_transporter-like"/>
</dbReference>
<evidence type="ECO:0000256" key="4">
    <source>
        <dbReference type="ARBA" id="ARBA00022741"/>
    </source>
</evidence>
<comment type="similarity">
    <text evidence="1">Belongs to the ABC transporter superfamily.</text>
</comment>
<name>D3QZ29_MAGIU</name>
<keyword evidence="7" id="KW-0029">Amino-acid transport</keyword>
<evidence type="ECO:0000256" key="6">
    <source>
        <dbReference type="ARBA" id="ARBA00022967"/>
    </source>
</evidence>
<dbReference type="eggNOG" id="COG1135">
    <property type="taxonomic scope" value="Bacteria"/>
</dbReference>
<evidence type="ECO:0000313" key="11">
    <source>
        <dbReference type="Proteomes" id="UP000008234"/>
    </source>
</evidence>
<keyword evidence="11" id="KW-1185">Reference proteome</keyword>
<dbReference type="PROSITE" id="PS50893">
    <property type="entry name" value="ABC_TRANSPORTER_2"/>
    <property type="match status" value="1"/>
</dbReference>
<dbReference type="Pfam" id="PF09383">
    <property type="entry name" value="NIL"/>
    <property type="match status" value="1"/>
</dbReference>
<feature type="domain" description="ABC transporter" evidence="9">
    <location>
        <begin position="39"/>
        <end position="278"/>
    </location>
</feature>
<dbReference type="InterPro" id="IPR041701">
    <property type="entry name" value="MetN_ABC"/>
</dbReference>
<dbReference type="PANTHER" id="PTHR43166:SF30">
    <property type="entry name" value="METHIONINE IMPORT ATP-BINDING PROTEIN METN"/>
    <property type="match status" value="1"/>
</dbReference>
<organism evidence="10 11">
    <name type="scientific">Mageeibacillus indolicus (strain UPII9-5)</name>
    <name type="common">Clostridiales genomosp. BVAB3 (strain UPII9-5)</name>
    <dbReference type="NCBI Taxonomy" id="699246"/>
    <lineage>
        <taxon>Bacteria</taxon>
        <taxon>Bacillati</taxon>
        <taxon>Bacillota</taxon>
        <taxon>Clostridia</taxon>
        <taxon>Eubacteriales</taxon>
        <taxon>Oscillospiraceae</taxon>
        <taxon>Mageeibacillus</taxon>
    </lineage>
</organism>
<keyword evidence="4" id="KW-0547">Nucleotide-binding</keyword>
<keyword evidence="5 10" id="KW-0067">ATP-binding</keyword>
<dbReference type="PANTHER" id="PTHR43166">
    <property type="entry name" value="AMINO ACID IMPORT ATP-BINDING PROTEIN"/>
    <property type="match status" value="1"/>
</dbReference>
<dbReference type="GO" id="GO:0005524">
    <property type="term" value="F:ATP binding"/>
    <property type="evidence" value="ECO:0007669"/>
    <property type="project" value="UniProtKB-KW"/>
</dbReference>
<evidence type="ECO:0000256" key="7">
    <source>
        <dbReference type="ARBA" id="ARBA00022970"/>
    </source>
</evidence>
<dbReference type="HOGENOM" id="CLU_000604_1_3_9"/>
<gene>
    <name evidence="10" type="ordered locus">HMPREF0868_1459</name>
</gene>
<reference evidence="11" key="1">
    <citation type="submission" date="2009-12" db="EMBL/GenBank/DDBJ databases">
        <title>Sequence of Clostridiales genomosp. BVAB3 str. UPII9-5.</title>
        <authorList>
            <person name="Madupu R."/>
            <person name="Durkin A.S."/>
            <person name="Torralba M."/>
            <person name="Methe B."/>
            <person name="Sutton G.G."/>
            <person name="Strausberg R.L."/>
            <person name="Nelson K.E."/>
        </authorList>
    </citation>
    <scope>NUCLEOTIDE SEQUENCE [LARGE SCALE GENOMIC DNA]</scope>
    <source>
        <strain evidence="11">UPII9-5</strain>
    </source>
</reference>
<dbReference type="SUPFAM" id="SSF52540">
    <property type="entry name" value="P-loop containing nucleoside triphosphate hydrolases"/>
    <property type="match status" value="1"/>
</dbReference>
<dbReference type="PROSITE" id="PS00211">
    <property type="entry name" value="ABC_TRANSPORTER_1"/>
    <property type="match status" value="1"/>
</dbReference>
<dbReference type="Proteomes" id="UP000008234">
    <property type="component" value="Chromosome"/>
</dbReference>
<dbReference type="AlphaFoldDB" id="D3QZ29"/>
<protein>
    <submittedName>
        <fullName evidence="10">ABC transporter, ATP-binding protein</fullName>
    </submittedName>
</protein>
<dbReference type="SMART" id="SM00930">
    <property type="entry name" value="NIL"/>
    <property type="match status" value="1"/>
</dbReference>
<proteinExistence type="inferred from homology"/>
<dbReference type="SUPFAM" id="SSF55021">
    <property type="entry name" value="ACT-like"/>
    <property type="match status" value="1"/>
</dbReference>
<dbReference type="EMBL" id="CP001850">
    <property type="protein sequence ID" value="ADC91360.2"/>
    <property type="molecule type" value="Genomic_DNA"/>
</dbReference>